<protein>
    <submittedName>
        <fullName evidence="2">Uncharacterized protein</fullName>
    </submittedName>
</protein>
<keyword evidence="1" id="KW-0472">Membrane</keyword>
<organism evidence="2 3">
    <name type="scientific">Rothia nasimurium</name>
    <dbReference type="NCBI Taxonomy" id="85336"/>
    <lineage>
        <taxon>Bacteria</taxon>
        <taxon>Bacillati</taxon>
        <taxon>Actinomycetota</taxon>
        <taxon>Actinomycetes</taxon>
        <taxon>Micrococcales</taxon>
        <taxon>Micrococcaceae</taxon>
        <taxon>Rothia</taxon>
    </lineage>
</organism>
<evidence type="ECO:0000256" key="1">
    <source>
        <dbReference type="SAM" id="Phobius"/>
    </source>
</evidence>
<dbReference type="AlphaFoldDB" id="A0A1Y1RRP1"/>
<evidence type="ECO:0000313" key="3">
    <source>
        <dbReference type="Proteomes" id="UP000192359"/>
    </source>
</evidence>
<sequence length="75" mass="8611">MTVLATNPLVPTAGEAIISVIGLVYLTLMLVFLVFLIKMLLTWHRKNKLRIIELEFEERAIDKRRAARRMADSEA</sequence>
<keyword evidence="3" id="KW-1185">Reference proteome</keyword>
<reference evidence="2 3" key="1">
    <citation type="submission" date="2016-05" db="EMBL/GenBank/DDBJ databases">
        <title>Draft genome sequence of a porcine commensal Rothia nasimurium.</title>
        <authorList>
            <person name="Gaiser R.A."/>
            <person name="Van Baarlen P."/>
            <person name="Wells J.M."/>
        </authorList>
    </citation>
    <scope>NUCLEOTIDE SEQUENCE [LARGE SCALE GENOMIC DNA]</scope>
    <source>
        <strain evidence="2 3">PT-32</strain>
    </source>
</reference>
<keyword evidence="1" id="KW-0812">Transmembrane</keyword>
<gene>
    <name evidence="2" type="ORF">A7979_09910</name>
</gene>
<proteinExistence type="predicted"/>
<comment type="caution">
    <text evidence="2">The sequence shown here is derived from an EMBL/GenBank/DDBJ whole genome shotgun (WGS) entry which is preliminary data.</text>
</comment>
<dbReference type="EMBL" id="LXWF01000005">
    <property type="protein sequence ID" value="ORC24310.1"/>
    <property type="molecule type" value="Genomic_DNA"/>
</dbReference>
<dbReference type="RefSeq" id="WP_083090782.1">
    <property type="nucleotide sequence ID" value="NZ_LXWF01000005.1"/>
</dbReference>
<dbReference type="Proteomes" id="UP000192359">
    <property type="component" value="Unassembled WGS sequence"/>
</dbReference>
<feature type="transmembrane region" description="Helical" evidence="1">
    <location>
        <begin position="16"/>
        <end position="41"/>
    </location>
</feature>
<evidence type="ECO:0000313" key="2">
    <source>
        <dbReference type="EMBL" id="ORC24310.1"/>
    </source>
</evidence>
<accession>A0A1Y1RRP1</accession>
<name>A0A1Y1RRP1_9MICC</name>
<keyword evidence="1" id="KW-1133">Transmembrane helix</keyword>